<dbReference type="EMBL" id="FZOU01000008">
    <property type="protein sequence ID" value="SNT34737.1"/>
    <property type="molecule type" value="Genomic_DNA"/>
</dbReference>
<evidence type="ECO:0000313" key="8">
    <source>
        <dbReference type="Proteomes" id="UP000198356"/>
    </source>
</evidence>
<comment type="similarity">
    <text evidence="1 2">Belongs to the glycosyl hydrolase 31 family.</text>
</comment>
<dbReference type="SUPFAM" id="SSF74650">
    <property type="entry name" value="Galactose mutarotase-like"/>
    <property type="match status" value="1"/>
</dbReference>
<dbReference type="AlphaFoldDB" id="A0A239LVP2"/>
<dbReference type="Proteomes" id="UP000198356">
    <property type="component" value="Unassembled WGS sequence"/>
</dbReference>
<evidence type="ECO:0000259" key="6">
    <source>
        <dbReference type="Pfam" id="PF21365"/>
    </source>
</evidence>
<dbReference type="InterPro" id="IPR000322">
    <property type="entry name" value="Glyco_hydro_31_TIM"/>
</dbReference>
<name>A0A239LVP2_9BACT</name>
<dbReference type="InterPro" id="IPR011013">
    <property type="entry name" value="Gal_mutarotase_sf_dom"/>
</dbReference>
<dbReference type="SUPFAM" id="SSF52266">
    <property type="entry name" value="SGNH hydrolase"/>
    <property type="match status" value="1"/>
</dbReference>
<dbReference type="PANTHER" id="PTHR43863:SF2">
    <property type="entry name" value="MALTASE-GLUCOAMYLASE"/>
    <property type="match status" value="1"/>
</dbReference>
<keyword evidence="2" id="KW-0326">Glycosidase</keyword>
<dbReference type="GO" id="GO:0030246">
    <property type="term" value="F:carbohydrate binding"/>
    <property type="evidence" value="ECO:0007669"/>
    <property type="project" value="InterPro"/>
</dbReference>
<feature type="domain" description="Glycosyl hydrolase family 31 C-terminal" evidence="6">
    <location>
        <begin position="542"/>
        <end position="627"/>
    </location>
</feature>
<dbReference type="CDD" id="cd14752">
    <property type="entry name" value="GH31_N"/>
    <property type="match status" value="1"/>
</dbReference>
<feature type="domain" description="Glycoside hydrolase family 31 N-terminal" evidence="5">
    <location>
        <begin position="85"/>
        <end position="155"/>
    </location>
</feature>
<evidence type="ECO:0000259" key="4">
    <source>
        <dbReference type="Pfam" id="PF13472"/>
    </source>
</evidence>
<evidence type="ECO:0000313" key="7">
    <source>
        <dbReference type="EMBL" id="SNT34737.1"/>
    </source>
</evidence>
<dbReference type="SUPFAM" id="SSF51011">
    <property type="entry name" value="Glycosyl hydrolase domain"/>
    <property type="match status" value="1"/>
</dbReference>
<dbReference type="OrthoDB" id="176168at2"/>
<accession>A0A239LVP2</accession>
<dbReference type="Pfam" id="PF13802">
    <property type="entry name" value="Gal_mutarotas_2"/>
    <property type="match status" value="1"/>
</dbReference>
<evidence type="ECO:0000259" key="3">
    <source>
        <dbReference type="Pfam" id="PF01055"/>
    </source>
</evidence>
<dbReference type="InterPro" id="IPR036514">
    <property type="entry name" value="SGNH_hydro_sf"/>
</dbReference>
<dbReference type="Pfam" id="PF13472">
    <property type="entry name" value="Lipase_GDSL_2"/>
    <property type="match status" value="1"/>
</dbReference>
<evidence type="ECO:0000259" key="5">
    <source>
        <dbReference type="Pfam" id="PF13802"/>
    </source>
</evidence>
<evidence type="ECO:0000256" key="1">
    <source>
        <dbReference type="ARBA" id="ARBA00007806"/>
    </source>
</evidence>
<dbReference type="InterPro" id="IPR051816">
    <property type="entry name" value="Glycosyl_Hydrolase_31"/>
</dbReference>
<evidence type="ECO:0000256" key="2">
    <source>
        <dbReference type="RuleBase" id="RU361185"/>
    </source>
</evidence>
<dbReference type="SUPFAM" id="SSF51445">
    <property type="entry name" value="(Trans)glycosidases"/>
    <property type="match status" value="1"/>
</dbReference>
<dbReference type="Gene3D" id="2.60.40.1760">
    <property type="entry name" value="glycosyl hydrolase (family 31)"/>
    <property type="match status" value="1"/>
</dbReference>
<dbReference type="Pfam" id="PF21365">
    <property type="entry name" value="Glyco_hydro_31_3rd"/>
    <property type="match status" value="1"/>
</dbReference>
<organism evidence="7 8">
    <name type="scientific">Granulicella rosea</name>
    <dbReference type="NCBI Taxonomy" id="474952"/>
    <lineage>
        <taxon>Bacteria</taxon>
        <taxon>Pseudomonadati</taxon>
        <taxon>Acidobacteriota</taxon>
        <taxon>Terriglobia</taxon>
        <taxon>Terriglobales</taxon>
        <taxon>Acidobacteriaceae</taxon>
        <taxon>Granulicella</taxon>
    </lineage>
</organism>
<protein>
    <submittedName>
        <fullName evidence="7">Alpha-D-xyloside xylohydrolase</fullName>
    </submittedName>
</protein>
<dbReference type="Gene3D" id="2.60.40.1180">
    <property type="entry name" value="Golgi alpha-mannosidase II"/>
    <property type="match status" value="1"/>
</dbReference>
<feature type="domain" description="Glycoside hydrolase family 31 TIM barrel" evidence="3">
    <location>
        <begin position="201"/>
        <end position="533"/>
    </location>
</feature>
<dbReference type="GO" id="GO:0005975">
    <property type="term" value="P:carbohydrate metabolic process"/>
    <property type="evidence" value="ECO:0007669"/>
    <property type="project" value="InterPro"/>
</dbReference>
<sequence length="993" mass="110146">MSHPESRILRTIAFLCLCFGVSLILPAQQVLQTIGFVDTAGKPSGFVLESVKRDGVPLRAEDLHHRLLSPGVHELTADVTGSSLQAWEISIADRSAYYGFGERFNQLNEARNVVYNYSNDLNGSKGMGSYKPIPFFMSTKGYGLWVDTYSEASFDLNSQSAVATPHLVIRMMEKKLRLVVIEGPRFPLILDRFTALAGRQKLPPYWSFAPWKSRDYHLSEADVYEDIEKTRQLGLPASVLVFDSPWATNYNTFQLNAKQFADPPAMVKRVHDAGFKLCLWLTPFTNSLTDMPTEPGFASKIPQTAASNYAEAAAKGYFVKDDAGKPYQTKWWKGTGALIDFTNPDAKRWWQAQVRQAVQQGADAFKDDAGEGEFVGDARFASGEDTRLMRTRYTVLYNQAMEEVIERDLKGNGVLFSRSASVGSQNLPFAWGGDNAEDFHNESGLPTVLRAGLSAGLSGISLWASDTGGYVKTQAHTVDPILFSRWTEFSAFSPIMEVHSELNLGPWDYGQQALDIYRRYAVLNMSLFPYRYAAAQESAQNGMPMMRALVLDHQDDDMARLAEDEYEFGPDFLVAPVITGGTQRTVYIPEGLWRDAWTGKLVPSRKTILVDAPLDMLPLYVRDGAVIPKIPEDVMTLVPASQVKIAGVPALDNRRVYEMYPAYVESGGRETVDFEGRKLVRSVRADGGRLTIDGAAAEIELRWRFERPMHVTVDGRSVAVQTGEHGDFIRLPHAAHTEVNWSVPATPILSGEDPSTPVSRLGLPVWRARHERKLSEKASAGKVDVVYLGDSITERWESGDYRPVWDYYNKDRHALNLGFSGDTTGNLLWRMTTGGELDGLHPRVAVLLIGTNNTSEKHTDWTAAEDVQAIDRIVSEARIRMPEAKIIVMGILPAGKGQEKEDLDGAINAELQKRYAAGSVDGVEFLDLSSVFRKQGKLQTCLYAESRTTPPEGAVHPTPLGQARIAAMLEPVLARDLGVAAKQPFVLTDPLCR</sequence>
<feature type="domain" description="SGNH hydrolase-type esterase" evidence="4">
    <location>
        <begin position="788"/>
        <end position="963"/>
    </location>
</feature>
<dbReference type="GO" id="GO:0016788">
    <property type="term" value="F:hydrolase activity, acting on ester bonds"/>
    <property type="evidence" value="ECO:0007669"/>
    <property type="project" value="UniProtKB-ARBA"/>
</dbReference>
<dbReference type="Gene3D" id="3.20.20.80">
    <property type="entry name" value="Glycosidases"/>
    <property type="match status" value="1"/>
</dbReference>
<dbReference type="Gene3D" id="3.40.50.1110">
    <property type="entry name" value="SGNH hydrolase"/>
    <property type="match status" value="1"/>
</dbReference>
<dbReference type="Pfam" id="PF01055">
    <property type="entry name" value="Glyco_hydro_31_2nd"/>
    <property type="match status" value="1"/>
</dbReference>
<keyword evidence="8" id="KW-1185">Reference proteome</keyword>
<keyword evidence="2 7" id="KW-0378">Hydrolase</keyword>
<dbReference type="InterPro" id="IPR048395">
    <property type="entry name" value="Glyco_hydro_31_C"/>
</dbReference>
<dbReference type="InterPro" id="IPR013780">
    <property type="entry name" value="Glyco_hydro_b"/>
</dbReference>
<dbReference type="InterPro" id="IPR013830">
    <property type="entry name" value="SGNH_hydro"/>
</dbReference>
<dbReference type="PANTHER" id="PTHR43863">
    <property type="entry name" value="HYDROLASE, PUTATIVE (AFU_ORTHOLOGUE AFUA_1G03140)-RELATED"/>
    <property type="match status" value="1"/>
</dbReference>
<reference evidence="7 8" key="1">
    <citation type="submission" date="2017-06" db="EMBL/GenBank/DDBJ databases">
        <authorList>
            <person name="Kim H.J."/>
            <person name="Triplett B.A."/>
        </authorList>
    </citation>
    <scope>NUCLEOTIDE SEQUENCE [LARGE SCALE GENOMIC DNA]</scope>
    <source>
        <strain evidence="7 8">DSM 18704</strain>
    </source>
</reference>
<dbReference type="GO" id="GO:0004553">
    <property type="term" value="F:hydrolase activity, hydrolyzing O-glycosyl compounds"/>
    <property type="evidence" value="ECO:0007669"/>
    <property type="project" value="InterPro"/>
</dbReference>
<dbReference type="InterPro" id="IPR025887">
    <property type="entry name" value="Glyco_hydro_31_N_dom"/>
</dbReference>
<proteinExistence type="inferred from homology"/>
<gene>
    <name evidence="7" type="ORF">SAMN05421770_10825</name>
</gene>
<dbReference type="InterPro" id="IPR017853">
    <property type="entry name" value="GH"/>
</dbReference>